<sequence length="211" mass="24152">MFELEVKVKAFSSKDSAGRKSYTKGRVFKWNIEYGFMTLDLLMKSLASELNLCTNQTTTVCFYDKRLKEDAILVDEIQMIDLFEMYKEEMCCLVVVRVFDREKCLQSDFDGLEPLCTILPEPAAIEPQMQAEIEEGAATSNMPKEPTSASNEEADEIEPDREPDIFDNAEEYVRVDDEAMYGTLPATTQFDNANFDSNYEPNAEIVHVEQR</sequence>
<evidence type="ECO:0000313" key="3">
    <source>
        <dbReference type="Proteomes" id="UP000823388"/>
    </source>
</evidence>
<evidence type="ECO:0000256" key="1">
    <source>
        <dbReference type="SAM" id="MobiDB-lite"/>
    </source>
</evidence>
<reference evidence="2" key="1">
    <citation type="submission" date="2020-05" db="EMBL/GenBank/DDBJ databases">
        <title>WGS assembly of Panicum virgatum.</title>
        <authorList>
            <person name="Lovell J.T."/>
            <person name="Jenkins J."/>
            <person name="Shu S."/>
            <person name="Juenger T.E."/>
            <person name="Schmutz J."/>
        </authorList>
    </citation>
    <scope>NUCLEOTIDE SEQUENCE</scope>
    <source>
        <strain evidence="2">AP13</strain>
    </source>
</reference>
<feature type="region of interest" description="Disordered" evidence="1">
    <location>
        <begin position="137"/>
        <end position="167"/>
    </location>
</feature>
<dbReference type="AlphaFoldDB" id="A0A8T0SIR2"/>
<accession>A0A8T0SIR2</accession>
<evidence type="ECO:0000313" key="2">
    <source>
        <dbReference type="EMBL" id="KAG2596179.1"/>
    </source>
</evidence>
<feature type="compositionally biased region" description="Polar residues" evidence="1">
    <location>
        <begin position="138"/>
        <end position="151"/>
    </location>
</feature>
<keyword evidence="3" id="KW-1185">Reference proteome</keyword>
<proteinExistence type="predicted"/>
<dbReference type="Proteomes" id="UP000823388">
    <property type="component" value="Chromosome 5K"/>
</dbReference>
<protein>
    <submittedName>
        <fullName evidence="2">Uncharacterized protein</fullName>
    </submittedName>
</protein>
<dbReference type="EMBL" id="CM029045">
    <property type="protein sequence ID" value="KAG2596179.1"/>
    <property type="molecule type" value="Genomic_DNA"/>
</dbReference>
<gene>
    <name evidence="2" type="ORF">PVAP13_5KG145007</name>
</gene>
<organism evidence="2 3">
    <name type="scientific">Panicum virgatum</name>
    <name type="common">Blackwell switchgrass</name>
    <dbReference type="NCBI Taxonomy" id="38727"/>
    <lineage>
        <taxon>Eukaryota</taxon>
        <taxon>Viridiplantae</taxon>
        <taxon>Streptophyta</taxon>
        <taxon>Embryophyta</taxon>
        <taxon>Tracheophyta</taxon>
        <taxon>Spermatophyta</taxon>
        <taxon>Magnoliopsida</taxon>
        <taxon>Liliopsida</taxon>
        <taxon>Poales</taxon>
        <taxon>Poaceae</taxon>
        <taxon>PACMAD clade</taxon>
        <taxon>Panicoideae</taxon>
        <taxon>Panicodae</taxon>
        <taxon>Paniceae</taxon>
        <taxon>Panicinae</taxon>
        <taxon>Panicum</taxon>
        <taxon>Panicum sect. Hiantes</taxon>
    </lineage>
</organism>
<feature type="compositionally biased region" description="Acidic residues" evidence="1">
    <location>
        <begin position="152"/>
        <end position="167"/>
    </location>
</feature>
<name>A0A8T0SIR2_PANVG</name>
<comment type="caution">
    <text evidence="2">The sequence shown here is derived from an EMBL/GenBank/DDBJ whole genome shotgun (WGS) entry which is preliminary data.</text>
</comment>